<dbReference type="InterPro" id="IPR007680">
    <property type="entry name" value="Arabino_trans_central"/>
</dbReference>
<evidence type="ECO:0000256" key="9">
    <source>
        <dbReference type="ARBA" id="ARBA00023136"/>
    </source>
</evidence>
<evidence type="ECO:0000259" key="12">
    <source>
        <dbReference type="Pfam" id="PF04602"/>
    </source>
</evidence>
<keyword evidence="9 11" id="KW-0472">Membrane</keyword>
<comment type="similarity">
    <text evidence="3">Belongs to the emb family.</text>
</comment>
<dbReference type="Pfam" id="PF17689">
    <property type="entry name" value="Arabino_trans_N"/>
    <property type="match status" value="1"/>
</dbReference>
<keyword evidence="4" id="KW-1003">Cell membrane</keyword>
<evidence type="ECO:0000313" key="16">
    <source>
        <dbReference type="Proteomes" id="UP000198875"/>
    </source>
</evidence>
<dbReference type="FunFam" id="2.60.120.940:FF:000001">
    <property type="entry name" value="Membrane indolylacetylinositol arabinosyltransferase embC"/>
    <property type="match status" value="1"/>
</dbReference>
<feature type="transmembrane region" description="Helical" evidence="11">
    <location>
        <begin position="648"/>
        <end position="669"/>
    </location>
</feature>
<feature type="transmembrane region" description="Helical" evidence="11">
    <location>
        <begin position="550"/>
        <end position="567"/>
    </location>
</feature>
<keyword evidence="5" id="KW-0328">Glycosyltransferase</keyword>
<dbReference type="Pfam" id="PF14896">
    <property type="entry name" value="Arabino_trans_C"/>
    <property type="match status" value="1"/>
</dbReference>
<feature type="transmembrane region" description="Helical" evidence="11">
    <location>
        <begin position="411"/>
        <end position="437"/>
    </location>
</feature>
<gene>
    <name evidence="15" type="primary">embB</name>
    <name evidence="15" type="ORF">BN971_02137</name>
</gene>
<comment type="subcellular location">
    <subcellularLocation>
        <location evidence="2">Cell membrane</location>
        <topology evidence="2">Multi-pass membrane protein</topology>
    </subcellularLocation>
</comment>
<feature type="transmembrane region" description="Helical" evidence="11">
    <location>
        <begin position="23"/>
        <end position="45"/>
    </location>
</feature>
<feature type="domain" description="Arabinofuranosyltransferase central" evidence="12">
    <location>
        <begin position="211"/>
        <end position="668"/>
    </location>
</feature>
<dbReference type="Proteomes" id="UP000198875">
    <property type="component" value="Unassembled WGS sequence"/>
</dbReference>
<dbReference type="InterPro" id="IPR027451">
    <property type="entry name" value="EmbABC_dom1"/>
</dbReference>
<evidence type="ECO:0000256" key="3">
    <source>
        <dbReference type="ARBA" id="ARBA00008195"/>
    </source>
</evidence>
<dbReference type="GO" id="GO:0052636">
    <property type="term" value="F:arabinosyltransferase activity"/>
    <property type="evidence" value="ECO:0007669"/>
    <property type="project" value="InterPro"/>
</dbReference>
<dbReference type="GO" id="GO:0071555">
    <property type="term" value="P:cell wall organization"/>
    <property type="evidence" value="ECO:0007669"/>
    <property type="project" value="UniProtKB-KW"/>
</dbReference>
<evidence type="ECO:0000256" key="6">
    <source>
        <dbReference type="ARBA" id="ARBA00022679"/>
    </source>
</evidence>
<feature type="transmembrane region" description="Helical" evidence="11">
    <location>
        <begin position="521"/>
        <end position="538"/>
    </location>
</feature>
<feature type="transmembrane region" description="Helical" evidence="11">
    <location>
        <begin position="681"/>
        <end position="707"/>
    </location>
</feature>
<accession>A0A0U0W9S1</accession>
<dbReference type="InterPro" id="IPR042486">
    <property type="entry name" value="Arabino_trans_C_2"/>
</dbReference>
<keyword evidence="8 11" id="KW-1133">Transmembrane helix</keyword>
<comment type="function">
    <text evidence="1">Arabinosyl transferase responsible for the polymerization of arabinose into the arabinan of arabinogalactan.</text>
</comment>
<dbReference type="EMBL" id="CSTD01000002">
    <property type="protein sequence ID" value="CPR10866.1"/>
    <property type="molecule type" value="Genomic_DNA"/>
</dbReference>
<feature type="transmembrane region" description="Helical" evidence="11">
    <location>
        <begin position="217"/>
        <end position="235"/>
    </location>
</feature>
<keyword evidence="10" id="KW-0961">Cell wall biogenesis/degradation</keyword>
<protein>
    <submittedName>
        <fullName evidence="15">EmbB</fullName>
    </submittedName>
</protein>
<dbReference type="Gene3D" id="2.60.120.940">
    <property type="entry name" value="EmbC, C-terminal domain, subdomain 2"/>
    <property type="match status" value="1"/>
</dbReference>
<dbReference type="AlphaFoldDB" id="A0A0U0W9S1"/>
<evidence type="ECO:0000256" key="4">
    <source>
        <dbReference type="ARBA" id="ARBA00022475"/>
    </source>
</evidence>
<feature type="domain" description="Arabinosyltransferase C-terminal" evidence="13">
    <location>
        <begin position="700"/>
        <end position="1077"/>
    </location>
</feature>
<evidence type="ECO:0000256" key="10">
    <source>
        <dbReference type="ARBA" id="ARBA00023316"/>
    </source>
</evidence>
<dbReference type="Pfam" id="PF04602">
    <property type="entry name" value="Arabinose_trans"/>
    <property type="match status" value="1"/>
</dbReference>
<reference evidence="15 16" key="1">
    <citation type="submission" date="2015-03" db="EMBL/GenBank/DDBJ databases">
        <authorList>
            <person name="Murphy D."/>
        </authorList>
    </citation>
    <scope>NUCLEOTIDE SEQUENCE [LARGE SCALE GENOMIC DNA]</scope>
    <source>
        <strain evidence="15 16">DSM 44277</strain>
    </source>
</reference>
<organism evidence="15 16">
    <name type="scientific">Mycobacterium bohemicum DSM 44277</name>
    <dbReference type="NCBI Taxonomy" id="1236609"/>
    <lineage>
        <taxon>Bacteria</taxon>
        <taxon>Bacillati</taxon>
        <taxon>Actinomycetota</taxon>
        <taxon>Actinomycetes</taxon>
        <taxon>Mycobacteriales</taxon>
        <taxon>Mycobacteriaceae</taxon>
        <taxon>Mycobacterium</taxon>
    </lineage>
</organism>
<evidence type="ECO:0000256" key="8">
    <source>
        <dbReference type="ARBA" id="ARBA00022989"/>
    </source>
</evidence>
<evidence type="ECO:0000259" key="14">
    <source>
        <dbReference type="Pfam" id="PF17689"/>
    </source>
</evidence>
<evidence type="ECO:0000259" key="13">
    <source>
        <dbReference type="Pfam" id="PF14896"/>
    </source>
</evidence>
<evidence type="ECO:0000256" key="5">
    <source>
        <dbReference type="ARBA" id="ARBA00022676"/>
    </source>
</evidence>
<evidence type="ECO:0000256" key="2">
    <source>
        <dbReference type="ARBA" id="ARBA00004651"/>
    </source>
</evidence>
<feature type="transmembrane region" description="Helical" evidence="11">
    <location>
        <begin position="573"/>
        <end position="594"/>
    </location>
</feature>
<proteinExistence type="inferred from homology"/>
<evidence type="ECO:0000256" key="1">
    <source>
        <dbReference type="ARBA" id="ARBA00003001"/>
    </source>
</evidence>
<feature type="transmembrane region" description="Helical" evidence="11">
    <location>
        <begin position="606"/>
        <end position="628"/>
    </location>
</feature>
<keyword evidence="6" id="KW-0808">Transferase</keyword>
<dbReference type="OrthoDB" id="3584570at2"/>
<name>A0A0U0W9S1_MYCBE</name>
<feature type="transmembrane region" description="Helical" evidence="11">
    <location>
        <begin position="458"/>
        <end position="475"/>
    </location>
</feature>
<evidence type="ECO:0000256" key="7">
    <source>
        <dbReference type="ARBA" id="ARBA00022692"/>
    </source>
</evidence>
<feature type="domain" description="Arabinosyltransferas concanavalin like" evidence="14">
    <location>
        <begin position="49"/>
        <end position="207"/>
    </location>
</feature>
<sequence>MSVINPERESVGARRDTGSNVRLTRWVATVAGLVGFVLSVATPLLPVVQTTAMLNWPQNGQLNSVTAPLISLTPVDATATVPCSVARDLPPDGGVILSTAPKKGKDAALNALFVVASSQRVDVTDRNVVIASVPRDQVASSKCQRIEITSTAAGTFATFVGLNDPAGRPVRGGFPDPNLRPQIVGVFTDLTGPAPPGLRFSATIDTRFSTTPTTLKLTAMVLAIVSTVVALVALWRLDQLDGRRMHRLIPTRWRTFTLIDATVIFAFLLWHLIGANSSDDGYILGMARVADHAGYMSNYFRWFGSPEDPFGWYYNLLALMTHVSDGSLWMRLPDLVAGLVCWLLLSREVLPRLGPAVTRSTAANWAAGLVLLTAWMPFNNGLRPEPIIALGSLITYVLIERSMCASRLTPAALAVVTAAFTLGVQPTGLIAVAALVAGGRPILRIFVHRHRVVGTWPLVAPMLAAGTVILTVVFADQTLATVLEATRIRTAIGPSQAWYTENLRYYYLILPTVDGSLSRRFGFLMTALCLFTSVFIMLRRKRIPGVARGPAWRLMGVIFGTMFFLMFTPTKWVHHFGLFAAVGGAMAALTTVLVSHEVLRWSRNRMAFVAAVLFLLALCFATTNGWWYVSSYGVPFNNVMPRIGGISVSTMFFVLFAIAALWAIWLHFAPRDRGEGRLARAVTAAPIPLAAGFMALVFIASMVAGIVRQYPTYSNGWANLREFSGGCALADDVLVEPDSNAGFMTPLPGDSGPWGPLGPLGGVNPTGFSPNGVPERTVAEAVQETLVPQPGTDYDWYAPRKLTTPGINGSLVRLPYGLDPARVPLAGTYTSGPQQQSRLTSAWYQLPKPDDGHPLVVVTAAGTIAGNSVLHGHTSGQTVVLEYGRPGPGGEVLPAGRLVPYDLNGEQPKAWRNLRFARAQMPADAVAVRVVAEDLSLTPDDWVAVTPPRVPELRSVQEYIGSSQPVLMDWAVGLAFPCQHPMLHVNGVTEVPKFRITPDYNAKKQDTDTWEDGVNGGLLGITDLLLRAHVMSTYLSRDWGRDWGSLRKFDTVADARPADLDLGTATRSGLWSPGEIRIKP</sequence>
<dbReference type="InterPro" id="IPR040920">
    <property type="entry name" value="Arabino_trans_N"/>
</dbReference>
<dbReference type="Gene3D" id="2.60.120.610">
    <property type="entry name" value="arabinofuranosyltransferase like domain"/>
    <property type="match status" value="1"/>
</dbReference>
<dbReference type="GO" id="GO:0005886">
    <property type="term" value="C:plasma membrane"/>
    <property type="evidence" value="ECO:0007669"/>
    <property type="project" value="UniProtKB-SubCell"/>
</dbReference>
<dbReference type="GO" id="GO:0071766">
    <property type="term" value="P:Actinobacterium-type cell wall biogenesis"/>
    <property type="evidence" value="ECO:0007669"/>
    <property type="project" value="InterPro"/>
</dbReference>
<evidence type="ECO:0000256" key="11">
    <source>
        <dbReference type="SAM" id="Phobius"/>
    </source>
</evidence>
<dbReference type="InterPro" id="IPR032731">
    <property type="entry name" value="Arabino_trans_C"/>
</dbReference>
<keyword evidence="7 11" id="KW-0812">Transmembrane</keyword>
<evidence type="ECO:0000313" key="15">
    <source>
        <dbReference type="EMBL" id="CPR10866.1"/>
    </source>
</evidence>
<feature type="transmembrane region" description="Helical" evidence="11">
    <location>
        <begin position="256"/>
        <end position="273"/>
    </location>
</feature>